<name>A0A2N1PQ86_9BACT</name>
<evidence type="ECO:0000256" key="6">
    <source>
        <dbReference type="SAM" id="SignalP"/>
    </source>
</evidence>
<dbReference type="GO" id="GO:0019867">
    <property type="term" value="C:outer membrane"/>
    <property type="evidence" value="ECO:0007669"/>
    <property type="project" value="InterPro"/>
</dbReference>
<keyword evidence="1" id="KW-0813">Transport</keyword>
<feature type="repeat" description="TPR" evidence="4">
    <location>
        <begin position="100"/>
        <end position="133"/>
    </location>
</feature>
<dbReference type="InterPro" id="IPR011990">
    <property type="entry name" value="TPR-like_helical_dom_sf"/>
</dbReference>
<dbReference type="SMART" id="SM00965">
    <property type="entry name" value="STN"/>
    <property type="match status" value="2"/>
</dbReference>
<dbReference type="GO" id="GO:0009306">
    <property type="term" value="P:protein secretion"/>
    <property type="evidence" value="ECO:0007669"/>
    <property type="project" value="InterPro"/>
</dbReference>
<keyword evidence="6" id="KW-0732">Signal</keyword>
<dbReference type="InterPro" id="IPR011662">
    <property type="entry name" value="Secretin/TonB_short_N"/>
</dbReference>
<evidence type="ECO:0000256" key="4">
    <source>
        <dbReference type="PROSITE-ProRule" id="PRU00339"/>
    </source>
</evidence>
<comment type="caution">
    <text evidence="8">The sequence shown here is derived from an EMBL/GenBank/DDBJ whole genome shotgun (WGS) entry which is preliminary data.</text>
</comment>
<feature type="signal peptide" evidence="6">
    <location>
        <begin position="1"/>
        <end position="36"/>
    </location>
</feature>
<dbReference type="InterPro" id="IPR050810">
    <property type="entry name" value="Bact_Secretion_Sys_Channel"/>
</dbReference>
<sequence length="701" mass="79500">MNKSAGRWKMRRRISTLIMAAALMASLCPFTVPGFAGVVDTEEIKHIREKISYGKAIYNESEFDAGIAEMEKISRLEPDNRKASELLKMMKNQAALKRKTHEFFTMAQRSALEGNWLEAVENFQKALKLDPKSEIIRDAYHFSREKLVGRKRFSMDFENESLKDILLALGQESGTNIIVPQEMVERVSVHFKEVSLEDALEQILKGTEFDVEVSKDFIRVIPKETTVLVDIFHRDEKIVNQKWDNIAVQDLVEVLAQMMNINIIFDPETSKTGKETVNLFIKEMTLWDTFNLLLKMKDLVAKKYNGSENTLIIMTPKQLLDSAYDRDRKIHRTIKLTNMKPSVFLEIAKKTKGISDRVKLDDVVLLDTKETGLDGETRLNAVMVYDVPENIALLESLASRIDTKRRQCVVSVRLMEVSSQLSRKMGFNLDFNPTGANDTSNDYTIDAKYLQNFKAQMVSVGSARVQTDKLLLSATLDFLDRHDMTKTIASPSIRCMDGEEASINITTTKPVQFAKINTATNAQGDTVIEITYDWKDLNFGVKLNVKPIIHDDNEITMKLNIEKDAPGQRIDGNDQTFRYESTSNSVDTLLRIKDDNTIIMGGLISTQRTVNKQSVPFISKIPIFGKLFERKVVEDPENKEMVIFVNPKIVNEDDVAGRPVVVDDVLGFTGNPGEKAVAKPEMDDFARVVDRIRGRLQTSNQ</sequence>
<keyword evidence="2" id="KW-0472">Membrane</keyword>
<organism evidence="8 9">
    <name type="scientific">Candidatus Wallbacteria bacterium HGW-Wallbacteria-1</name>
    <dbReference type="NCBI Taxonomy" id="2013854"/>
    <lineage>
        <taxon>Bacteria</taxon>
        <taxon>Candidatus Walliibacteriota</taxon>
    </lineage>
</organism>
<keyword evidence="4" id="KW-0802">TPR repeat</keyword>
<feature type="chain" id="PRO_5014864793" description="Secretin/TonB short N-terminal domain-containing protein" evidence="6">
    <location>
        <begin position="37"/>
        <end position="701"/>
    </location>
</feature>
<dbReference type="PANTHER" id="PTHR30332:SF17">
    <property type="entry name" value="TYPE IV PILIATION SYSTEM PROTEIN DR_0774-RELATED"/>
    <property type="match status" value="1"/>
</dbReference>
<dbReference type="InterPro" id="IPR004846">
    <property type="entry name" value="T2SS/T3SS_dom"/>
</dbReference>
<dbReference type="SUPFAM" id="SSF48452">
    <property type="entry name" value="TPR-like"/>
    <property type="match status" value="1"/>
</dbReference>
<dbReference type="InterPro" id="IPR019734">
    <property type="entry name" value="TPR_rpt"/>
</dbReference>
<dbReference type="Proteomes" id="UP000233256">
    <property type="component" value="Unassembled WGS sequence"/>
</dbReference>
<gene>
    <name evidence="8" type="ORF">CVV64_09060</name>
</gene>
<dbReference type="Pfam" id="PF07660">
    <property type="entry name" value="STN"/>
    <property type="match status" value="1"/>
</dbReference>
<proteinExistence type="inferred from homology"/>
<dbReference type="PANTHER" id="PTHR30332">
    <property type="entry name" value="PROBABLE GENERAL SECRETION PATHWAY PROTEIN D"/>
    <property type="match status" value="1"/>
</dbReference>
<evidence type="ECO:0000256" key="2">
    <source>
        <dbReference type="ARBA" id="ARBA00023136"/>
    </source>
</evidence>
<keyword evidence="3" id="KW-0998">Cell outer membrane</keyword>
<accession>A0A2N1PQ86</accession>
<evidence type="ECO:0000256" key="5">
    <source>
        <dbReference type="RuleBase" id="RU004003"/>
    </source>
</evidence>
<comment type="similarity">
    <text evidence="5">Belongs to the bacterial secretin family.</text>
</comment>
<dbReference type="Gene3D" id="1.25.40.10">
    <property type="entry name" value="Tetratricopeptide repeat domain"/>
    <property type="match status" value="1"/>
</dbReference>
<dbReference type="PROSITE" id="PS50005">
    <property type="entry name" value="TPR"/>
    <property type="match status" value="1"/>
</dbReference>
<evidence type="ECO:0000256" key="1">
    <source>
        <dbReference type="ARBA" id="ARBA00022448"/>
    </source>
</evidence>
<dbReference type="Gene3D" id="3.30.1370.130">
    <property type="match status" value="1"/>
</dbReference>
<evidence type="ECO:0000313" key="9">
    <source>
        <dbReference type="Proteomes" id="UP000233256"/>
    </source>
</evidence>
<dbReference type="GO" id="GO:0015627">
    <property type="term" value="C:type II protein secretion system complex"/>
    <property type="evidence" value="ECO:0007669"/>
    <property type="project" value="TreeGrafter"/>
</dbReference>
<dbReference type="Pfam" id="PF00263">
    <property type="entry name" value="Secretin"/>
    <property type="match status" value="1"/>
</dbReference>
<evidence type="ECO:0000313" key="8">
    <source>
        <dbReference type="EMBL" id="PKK90503.1"/>
    </source>
</evidence>
<feature type="domain" description="Secretin/TonB short N-terminal" evidence="7">
    <location>
        <begin position="261"/>
        <end position="316"/>
    </location>
</feature>
<dbReference type="AlphaFoldDB" id="A0A2N1PQ86"/>
<evidence type="ECO:0000256" key="3">
    <source>
        <dbReference type="ARBA" id="ARBA00023237"/>
    </source>
</evidence>
<dbReference type="EMBL" id="PGXC01000005">
    <property type="protein sequence ID" value="PKK90503.1"/>
    <property type="molecule type" value="Genomic_DNA"/>
</dbReference>
<evidence type="ECO:0000259" key="7">
    <source>
        <dbReference type="SMART" id="SM00965"/>
    </source>
</evidence>
<reference evidence="8 9" key="1">
    <citation type="journal article" date="2017" name="ISME J.">
        <title>Potential for microbial H2 and metal transformations associated with novel bacteria and archaea in deep terrestrial subsurface sediments.</title>
        <authorList>
            <person name="Hernsdorf A.W."/>
            <person name="Amano Y."/>
            <person name="Miyakawa K."/>
            <person name="Ise K."/>
            <person name="Suzuki Y."/>
            <person name="Anantharaman K."/>
            <person name="Probst A."/>
            <person name="Burstein D."/>
            <person name="Thomas B.C."/>
            <person name="Banfield J.F."/>
        </authorList>
    </citation>
    <scope>NUCLEOTIDE SEQUENCE [LARGE SCALE GENOMIC DNA]</scope>
    <source>
        <strain evidence="8">HGW-Wallbacteria-1</strain>
    </source>
</reference>
<protein>
    <recommendedName>
        <fullName evidence="7">Secretin/TonB short N-terminal domain-containing protein</fullName>
    </recommendedName>
</protein>
<feature type="domain" description="Secretin/TonB short N-terminal" evidence="7">
    <location>
        <begin position="175"/>
        <end position="223"/>
    </location>
</feature>